<dbReference type="RefSeq" id="WP_339098165.1">
    <property type="nucleotide sequence ID" value="NZ_CP149784.1"/>
</dbReference>
<evidence type="ECO:0000313" key="1">
    <source>
        <dbReference type="EMBL" id="WYF46679.1"/>
    </source>
</evidence>
<reference evidence="1" key="1">
    <citation type="submission" date="2024-03" db="EMBL/GenBank/DDBJ databases">
        <title>Deinococcus weizhi sp. nov., isolated from human skin.</title>
        <authorList>
            <person name="Wei Z."/>
            <person name="Tian F."/>
            <person name="Yang C."/>
            <person name="Xin L.T."/>
            <person name="Wen Z.J."/>
            <person name="Lan K.C."/>
            <person name="Yu L."/>
            <person name="Zhe W."/>
            <person name="Dan F.D."/>
            <person name="Jun W."/>
            <person name="Rui Z."/>
            <person name="Yong X.J."/>
            <person name="Ting Y."/>
            <person name="Wei X."/>
            <person name="Xu Z.G."/>
            <person name="Xin Z."/>
            <person name="Dong F.G."/>
            <person name="Ni X.M."/>
            <person name="Zheng M.G."/>
            <person name="Chun Y."/>
            <person name="Qian W.X."/>
        </authorList>
    </citation>
    <scope>NUCLEOTIDE SEQUENCE</scope>
    <source>
        <strain evidence="1">VB142</strain>
        <plasmid evidence="1">p1</plasmid>
    </source>
</reference>
<organism evidence="1">
    <name type="scientific">Deinococcus sp. VB142</name>
    <dbReference type="NCBI Taxonomy" id="3112952"/>
    <lineage>
        <taxon>Bacteria</taxon>
        <taxon>Thermotogati</taxon>
        <taxon>Deinococcota</taxon>
        <taxon>Deinococci</taxon>
        <taxon>Deinococcales</taxon>
        <taxon>Deinococcaceae</taxon>
        <taxon>Deinococcus</taxon>
    </lineage>
</organism>
<protein>
    <submittedName>
        <fullName evidence="1">Uncharacterized protein</fullName>
    </submittedName>
</protein>
<gene>
    <name evidence="1" type="ORF">WDJ50_17715</name>
</gene>
<dbReference type="EMBL" id="CP149784">
    <property type="protein sequence ID" value="WYF46679.1"/>
    <property type="molecule type" value="Genomic_DNA"/>
</dbReference>
<name>A0AAU6Q824_9DEIO</name>
<geneLocation type="plasmid" evidence="1">
    <name>p1</name>
</geneLocation>
<sequence length="235" mass="26116">MDLFFLGAVVYAVDRLIDRRSAEDAWTRDLQITVPVNAPALWENARPTLEACLRFLTGDHWEFHFTQRDVALWEVDDKQKIGEAQIVSLFSGGLDSFIGIVDWLVTHPGENILLVGHHDPRMSGVLKDQNSVLTELEKEFPNLLIPILPFIGADQGEETTLRSRSFVFLGLGVLCASVQAGNPLLLIPENGMIALNPPLSPSRRGALSTRTAHPHYLRLYQALLDALEIKSLSGK</sequence>
<proteinExistence type="predicted"/>
<keyword evidence="1" id="KW-0614">Plasmid</keyword>
<accession>A0AAU6Q824</accession>
<dbReference type="AlphaFoldDB" id="A0AAU6Q824"/>